<dbReference type="Proteomes" id="UP000006727">
    <property type="component" value="Chromosome 14"/>
</dbReference>
<protein>
    <submittedName>
        <fullName evidence="1 2">Uncharacterized protein</fullName>
    </submittedName>
</protein>
<gene>
    <name evidence="1" type="ORF">PHYPA_018561</name>
</gene>
<dbReference type="InParanoid" id="A0A2K1JHY1"/>
<accession>A0A2K1JHY1</accession>
<dbReference type="EnsemblPlants" id="Pp3c14_15440V3.1">
    <property type="protein sequence ID" value="PAC:32962267.CDS.1"/>
    <property type="gene ID" value="Pp3c14_15440"/>
</dbReference>
<dbReference type="Gramene" id="Pp3c14_15440V3.2">
    <property type="protein sequence ID" value="PAC:32962268.CDS.1"/>
    <property type="gene ID" value="Pp3c14_15440"/>
</dbReference>
<dbReference type="PaxDb" id="3218-PP1S209_72V6.1"/>
<dbReference type="AlphaFoldDB" id="A0A2K1JHY1"/>
<evidence type="ECO:0000313" key="1">
    <source>
        <dbReference type="EMBL" id="PNR41158.1"/>
    </source>
</evidence>
<organism evidence="1">
    <name type="scientific">Physcomitrium patens</name>
    <name type="common">Spreading-leaved earth moss</name>
    <name type="synonym">Physcomitrella patens</name>
    <dbReference type="NCBI Taxonomy" id="3218"/>
    <lineage>
        <taxon>Eukaryota</taxon>
        <taxon>Viridiplantae</taxon>
        <taxon>Streptophyta</taxon>
        <taxon>Embryophyta</taxon>
        <taxon>Bryophyta</taxon>
        <taxon>Bryophytina</taxon>
        <taxon>Bryopsida</taxon>
        <taxon>Funariidae</taxon>
        <taxon>Funariales</taxon>
        <taxon>Funariaceae</taxon>
        <taxon>Physcomitrium</taxon>
    </lineage>
</organism>
<reference evidence="2" key="3">
    <citation type="submission" date="2020-12" db="UniProtKB">
        <authorList>
            <consortium name="EnsemblPlants"/>
        </authorList>
    </citation>
    <scope>IDENTIFICATION</scope>
</reference>
<keyword evidence="3" id="KW-1185">Reference proteome</keyword>
<dbReference type="Gramene" id="Pp3c14_15440V3.1">
    <property type="protein sequence ID" value="PAC:32962267.CDS.1"/>
    <property type="gene ID" value="Pp3c14_15440"/>
</dbReference>
<proteinExistence type="predicted"/>
<evidence type="ECO:0000313" key="2">
    <source>
        <dbReference type="EnsemblPlants" id="PAC:32962267.CDS.1"/>
    </source>
</evidence>
<sequence length="189" mass="19923">MNQNQSKAKKAHPLTHSLNQCQRGRADGNETVALIRLLIRVSPGQSGGDAHVEGLALGMGLANASGAQTDTGSPPEAVYGCGSHVGLGKAPFQRAGPSPLPPLLIPSLDSSAAAGTCQRCNSKDWLPCLSTPRGTLFNYPAPDNRPPSGTVPSLPASASSFCLKFWRPTSLTDHYFYFIMDSSSFDQVL</sequence>
<reference evidence="1 3" key="2">
    <citation type="journal article" date="2018" name="Plant J.">
        <title>The Physcomitrella patens chromosome-scale assembly reveals moss genome structure and evolution.</title>
        <authorList>
            <person name="Lang D."/>
            <person name="Ullrich K.K."/>
            <person name="Murat F."/>
            <person name="Fuchs J."/>
            <person name="Jenkins J."/>
            <person name="Haas F.B."/>
            <person name="Piednoel M."/>
            <person name="Gundlach H."/>
            <person name="Van Bel M."/>
            <person name="Meyberg R."/>
            <person name="Vives C."/>
            <person name="Morata J."/>
            <person name="Symeonidi A."/>
            <person name="Hiss M."/>
            <person name="Muchero W."/>
            <person name="Kamisugi Y."/>
            <person name="Saleh O."/>
            <person name="Blanc G."/>
            <person name="Decker E.L."/>
            <person name="van Gessel N."/>
            <person name="Grimwood J."/>
            <person name="Hayes R.D."/>
            <person name="Graham S.W."/>
            <person name="Gunter L.E."/>
            <person name="McDaniel S.F."/>
            <person name="Hoernstein S.N.W."/>
            <person name="Larsson A."/>
            <person name="Li F.W."/>
            <person name="Perroud P.F."/>
            <person name="Phillips J."/>
            <person name="Ranjan P."/>
            <person name="Rokshar D.S."/>
            <person name="Rothfels C.J."/>
            <person name="Schneider L."/>
            <person name="Shu S."/>
            <person name="Stevenson D.W."/>
            <person name="Thummler F."/>
            <person name="Tillich M."/>
            <person name="Villarreal Aguilar J.C."/>
            <person name="Widiez T."/>
            <person name="Wong G.K."/>
            <person name="Wymore A."/>
            <person name="Zhang Y."/>
            <person name="Zimmer A.D."/>
            <person name="Quatrano R.S."/>
            <person name="Mayer K.F.X."/>
            <person name="Goodstein D."/>
            <person name="Casacuberta J.M."/>
            <person name="Vandepoele K."/>
            <person name="Reski R."/>
            <person name="Cuming A.C."/>
            <person name="Tuskan G.A."/>
            <person name="Maumus F."/>
            <person name="Salse J."/>
            <person name="Schmutz J."/>
            <person name="Rensing S.A."/>
        </authorList>
    </citation>
    <scope>NUCLEOTIDE SEQUENCE [LARGE SCALE GENOMIC DNA]</scope>
    <source>
        <strain evidence="2 3">cv. Gransden 2004</strain>
    </source>
</reference>
<dbReference type="EnsemblPlants" id="Pp3c14_15440V3.2">
    <property type="protein sequence ID" value="PAC:32962268.CDS.1"/>
    <property type="gene ID" value="Pp3c14_15440"/>
</dbReference>
<name>A0A2K1JHY1_PHYPA</name>
<reference evidence="1 3" key="1">
    <citation type="journal article" date="2008" name="Science">
        <title>The Physcomitrella genome reveals evolutionary insights into the conquest of land by plants.</title>
        <authorList>
            <person name="Rensing S."/>
            <person name="Lang D."/>
            <person name="Zimmer A."/>
            <person name="Terry A."/>
            <person name="Salamov A."/>
            <person name="Shapiro H."/>
            <person name="Nishiyama T."/>
            <person name="Perroud P.-F."/>
            <person name="Lindquist E."/>
            <person name="Kamisugi Y."/>
            <person name="Tanahashi T."/>
            <person name="Sakakibara K."/>
            <person name="Fujita T."/>
            <person name="Oishi K."/>
            <person name="Shin-I T."/>
            <person name="Kuroki Y."/>
            <person name="Toyoda A."/>
            <person name="Suzuki Y."/>
            <person name="Hashimoto A."/>
            <person name="Yamaguchi K."/>
            <person name="Sugano A."/>
            <person name="Kohara Y."/>
            <person name="Fujiyama A."/>
            <person name="Anterola A."/>
            <person name="Aoki S."/>
            <person name="Ashton N."/>
            <person name="Barbazuk W.B."/>
            <person name="Barker E."/>
            <person name="Bennetzen J."/>
            <person name="Bezanilla M."/>
            <person name="Blankenship R."/>
            <person name="Cho S.H."/>
            <person name="Dutcher S."/>
            <person name="Estelle M."/>
            <person name="Fawcett J.A."/>
            <person name="Gundlach H."/>
            <person name="Hanada K."/>
            <person name="Heyl A."/>
            <person name="Hicks K.A."/>
            <person name="Hugh J."/>
            <person name="Lohr M."/>
            <person name="Mayer K."/>
            <person name="Melkozernov A."/>
            <person name="Murata T."/>
            <person name="Nelson D."/>
            <person name="Pils B."/>
            <person name="Prigge M."/>
            <person name="Reiss B."/>
            <person name="Renner T."/>
            <person name="Rombauts S."/>
            <person name="Rushton P."/>
            <person name="Sanderfoot A."/>
            <person name="Schween G."/>
            <person name="Shiu S.-H."/>
            <person name="Stueber K."/>
            <person name="Theodoulou F.L."/>
            <person name="Tu H."/>
            <person name="Van de Peer Y."/>
            <person name="Verrier P.J."/>
            <person name="Waters E."/>
            <person name="Wood A."/>
            <person name="Yang L."/>
            <person name="Cove D."/>
            <person name="Cuming A."/>
            <person name="Hasebe M."/>
            <person name="Lucas S."/>
            <person name="Mishler D.B."/>
            <person name="Reski R."/>
            <person name="Grigoriev I."/>
            <person name="Quatrano R.S."/>
            <person name="Boore J.L."/>
        </authorList>
    </citation>
    <scope>NUCLEOTIDE SEQUENCE [LARGE SCALE GENOMIC DNA]</scope>
    <source>
        <strain evidence="2 3">cv. Gransden 2004</strain>
    </source>
</reference>
<evidence type="ECO:0000313" key="3">
    <source>
        <dbReference type="Proteomes" id="UP000006727"/>
    </source>
</evidence>
<dbReference type="EMBL" id="ABEU02000014">
    <property type="protein sequence ID" value="PNR41158.1"/>
    <property type="molecule type" value="Genomic_DNA"/>
</dbReference>